<reference evidence="5 6" key="1">
    <citation type="submission" date="2020-08" db="EMBL/GenBank/DDBJ databases">
        <title>Genomic Encyclopedia of Type Strains, Phase IV (KMG-IV): sequencing the most valuable type-strain genomes for metagenomic binning, comparative biology and taxonomic classification.</title>
        <authorList>
            <person name="Goeker M."/>
        </authorList>
    </citation>
    <scope>NUCLEOTIDE SEQUENCE [LARGE SCALE GENOMIC DNA]</scope>
    <source>
        <strain evidence="5 6">DSM 23562</strain>
    </source>
</reference>
<dbReference type="RefSeq" id="WP_184192235.1">
    <property type="nucleotide sequence ID" value="NZ_JACHGW010000001.1"/>
</dbReference>
<gene>
    <name evidence="5" type="ORF">HNQ39_000359</name>
</gene>
<dbReference type="Proteomes" id="UP000520814">
    <property type="component" value="Unassembled WGS sequence"/>
</dbReference>
<sequence>MKQPNICLIFMDDMMHRLLLDKEVETPNLDKLVARGTTFTHAHNQGAWSGAVCIPSRAMLITGLSLWHARERIEKTPLLGEWLGKHGYTTHFVGKWHNSDAALKRSYQTIGPHAGGFYPSTDEKGDAYLRPAPGNNTWKPDDLSRKGHWLEVDGKVVHSSEHWVNGALEFLKSNAHPLTPARRGDNADSPFFLHVAFHAPHDPRQAPTEYLNKYPIERVSLPPNFLPEHPFDNGDLRVRDEKLAPWPRTPEAIKQHRKEYYAILTHADYHIGRILDALPDDTLVVFSGDHGLAVGEHGLMGKQNCYDHSVRIPLVFAGPGIPKNKKNDALIYQNQIFATLCDLVGVPQPPGLENPSLAPLVKGGKQERDAAVFGAYLDVQRMVRTRTHKLIVYPKAKHVQLFDLEHDPWETKNLAAEQPERVKSLWGRLNTLQKQLADPLELPFLQASENLLK</sequence>
<evidence type="ECO:0000256" key="1">
    <source>
        <dbReference type="ARBA" id="ARBA00008779"/>
    </source>
</evidence>
<evidence type="ECO:0000256" key="2">
    <source>
        <dbReference type="ARBA" id="ARBA00022723"/>
    </source>
</evidence>
<keyword evidence="6" id="KW-1185">Reference proteome</keyword>
<organism evidence="5 6">
    <name type="scientific">Armatimonas rosea</name>
    <dbReference type="NCBI Taxonomy" id="685828"/>
    <lineage>
        <taxon>Bacteria</taxon>
        <taxon>Bacillati</taxon>
        <taxon>Armatimonadota</taxon>
        <taxon>Armatimonadia</taxon>
        <taxon>Armatimonadales</taxon>
        <taxon>Armatimonadaceae</taxon>
        <taxon>Armatimonas</taxon>
    </lineage>
</organism>
<dbReference type="GO" id="GO:0005737">
    <property type="term" value="C:cytoplasm"/>
    <property type="evidence" value="ECO:0007669"/>
    <property type="project" value="TreeGrafter"/>
</dbReference>
<feature type="domain" description="Sulfatase N-terminal" evidence="4">
    <location>
        <begin position="4"/>
        <end position="346"/>
    </location>
</feature>
<dbReference type="PANTHER" id="PTHR45953:SF1">
    <property type="entry name" value="IDURONATE 2-SULFATASE"/>
    <property type="match status" value="1"/>
</dbReference>
<dbReference type="EMBL" id="JACHGW010000001">
    <property type="protein sequence ID" value="MBB6048597.1"/>
    <property type="molecule type" value="Genomic_DNA"/>
</dbReference>
<dbReference type="AlphaFoldDB" id="A0A7W9SL20"/>
<dbReference type="GO" id="GO:0047753">
    <property type="term" value="F:choline-sulfatase activity"/>
    <property type="evidence" value="ECO:0007669"/>
    <property type="project" value="UniProtKB-EC"/>
</dbReference>
<dbReference type="InterPro" id="IPR024607">
    <property type="entry name" value="Sulfatase_CS"/>
</dbReference>
<dbReference type="EC" id="3.1.6.6" evidence="5"/>
<dbReference type="PANTHER" id="PTHR45953">
    <property type="entry name" value="IDURONATE 2-SULFATASE"/>
    <property type="match status" value="1"/>
</dbReference>
<dbReference type="CDD" id="cd16155">
    <property type="entry name" value="sulfatase_like"/>
    <property type="match status" value="1"/>
</dbReference>
<evidence type="ECO:0000313" key="6">
    <source>
        <dbReference type="Proteomes" id="UP000520814"/>
    </source>
</evidence>
<dbReference type="Gene3D" id="3.40.720.10">
    <property type="entry name" value="Alkaline Phosphatase, subunit A"/>
    <property type="match status" value="1"/>
</dbReference>
<comment type="caution">
    <text evidence="5">The sequence shown here is derived from an EMBL/GenBank/DDBJ whole genome shotgun (WGS) entry which is preliminary data.</text>
</comment>
<evidence type="ECO:0000259" key="4">
    <source>
        <dbReference type="Pfam" id="PF00884"/>
    </source>
</evidence>
<proteinExistence type="inferred from homology"/>
<dbReference type="InterPro" id="IPR017850">
    <property type="entry name" value="Alkaline_phosphatase_core_sf"/>
</dbReference>
<name>A0A7W9SL20_ARMRO</name>
<dbReference type="InterPro" id="IPR000917">
    <property type="entry name" value="Sulfatase_N"/>
</dbReference>
<dbReference type="PROSITE" id="PS00149">
    <property type="entry name" value="SULFATASE_2"/>
    <property type="match status" value="1"/>
</dbReference>
<accession>A0A7W9SL20</accession>
<dbReference type="GO" id="GO:0046872">
    <property type="term" value="F:metal ion binding"/>
    <property type="evidence" value="ECO:0007669"/>
    <property type="project" value="UniProtKB-KW"/>
</dbReference>
<evidence type="ECO:0000313" key="5">
    <source>
        <dbReference type="EMBL" id="MBB6048597.1"/>
    </source>
</evidence>
<dbReference type="Pfam" id="PF00884">
    <property type="entry name" value="Sulfatase"/>
    <property type="match status" value="1"/>
</dbReference>
<evidence type="ECO:0000256" key="3">
    <source>
        <dbReference type="ARBA" id="ARBA00022801"/>
    </source>
</evidence>
<comment type="similarity">
    <text evidence="1">Belongs to the sulfatase family.</text>
</comment>
<keyword evidence="3 5" id="KW-0378">Hydrolase</keyword>
<protein>
    <submittedName>
        <fullName evidence="5">Choline-sulfatase</fullName>
        <ecNumber evidence="5">3.1.6.6</ecNumber>
    </submittedName>
</protein>
<dbReference type="SUPFAM" id="SSF53649">
    <property type="entry name" value="Alkaline phosphatase-like"/>
    <property type="match status" value="1"/>
</dbReference>
<keyword evidence="2" id="KW-0479">Metal-binding</keyword>